<dbReference type="PRINTS" id="PR00732">
    <property type="entry name" value="GLHYDRLASE4"/>
</dbReference>
<keyword evidence="3 10" id="KW-0479">Metal-binding</keyword>
<feature type="domain" description="Glycosyl hydrolase family 4 C-terminal" evidence="13">
    <location>
        <begin position="193"/>
        <end position="406"/>
    </location>
</feature>
<evidence type="ECO:0000256" key="5">
    <source>
        <dbReference type="ARBA" id="ARBA00023027"/>
    </source>
</evidence>
<sequence>MTKITIIGAGSFFTQNIVIDILNIEGLNNGVIGLVDIDEKRLEIAHRLVEKTIALTGKKWSVTSSVNRRDVLPESDFVINQIEVAGLSTVKNEFEIPLKYGVNQCIGDTLGPGGLFKTLRTLPAWVGIVADINELCPNTTILNYTNPMSAVTLATSRITDVPVVGLCHSIQHTSRQLAEYLDVPYEELKWRSAGINHMSWFLELTHHGKDMYPILKEKIEKDPGLLAKDPVRLDAMKYLGKFVSESSGHFSEYIPYYRKRQDLIDTHCSTGYNGATGFYANNWPTWRKQSDERILKKLTGEEEIKLESSHEYAAIIIDGILNNRPQVIYGNVPNSGLIENLPSDGVVEVACLVDRNGVQPTRFGKLPEHLAALCRSNMAYFELAVQAVLEKDKEKAFYALTIDPLTSAVCSLAEIKAMFNELYEAEKEYIGDLR</sequence>
<evidence type="ECO:0000313" key="15">
    <source>
        <dbReference type="Proteomes" id="UP000234950"/>
    </source>
</evidence>
<feature type="binding site" evidence="10">
    <location>
        <position position="167"/>
    </location>
    <ligand>
        <name>Mn(2+)</name>
        <dbReference type="ChEBI" id="CHEBI:29035"/>
    </ligand>
</feature>
<dbReference type="Pfam" id="PF02056">
    <property type="entry name" value="Glyco_hydro_4"/>
    <property type="match status" value="1"/>
</dbReference>
<evidence type="ECO:0000256" key="2">
    <source>
        <dbReference type="ARBA" id="ARBA00010141"/>
    </source>
</evidence>
<evidence type="ECO:0000256" key="9">
    <source>
        <dbReference type="PIRSR" id="PIRSR601088-2"/>
    </source>
</evidence>
<dbReference type="PANTHER" id="PTHR32092">
    <property type="entry name" value="6-PHOSPHO-BETA-GLUCOSIDASE-RELATED"/>
    <property type="match status" value="1"/>
</dbReference>
<evidence type="ECO:0000259" key="13">
    <source>
        <dbReference type="Pfam" id="PF11975"/>
    </source>
</evidence>
<evidence type="ECO:0000313" key="14">
    <source>
        <dbReference type="EMBL" id="PLS05347.1"/>
    </source>
</evidence>
<evidence type="ECO:0000256" key="3">
    <source>
        <dbReference type="ARBA" id="ARBA00022723"/>
    </source>
</evidence>
<comment type="caution">
    <text evidence="14">The sequence shown here is derived from an EMBL/GenBank/DDBJ whole genome shotgun (WGS) entry which is preliminary data.</text>
</comment>
<comment type="similarity">
    <text evidence="2 12">Belongs to the glycosyl hydrolase 4 family.</text>
</comment>
<dbReference type="GO" id="GO:0046872">
    <property type="term" value="F:metal ion binding"/>
    <property type="evidence" value="ECO:0007669"/>
    <property type="project" value="UniProtKB-KW"/>
</dbReference>
<keyword evidence="8 12" id="KW-0326">Glycosidase</keyword>
<dbReference type="Proteomes" id="UP000234950">
    <property type="component" value="Unassembled WGS sequence"/>
</dbReference>
<feature type="site" description="Increases basicity of active site Tyr" evidence="11">
    <location>
        <position position="108"/>
    </location>
</feature>
<feature type="binding site" evidence="10">
    <location>
        <position position="197"/>
    </location>
    <ligand>
        <name>Mn(2+)</name>
        <dbReference type="ChEBI" id="CHEBI:29035"/>
    </ligand>
</feature>
<dbReference type="InterPro" id="IPR036291">
    <property type="entry name" value="NAD(P)-bd_dom_sf"/>
</dbReference>
<keyword evidence="10" id="KW-0408">Iron</keyword>
<name>A0A2N5HIJ5_9BACI</name>
<keyword evidence="7" id="KW-0119">Carbohydrate metabolism</keyword>
<dbReference type="EMBL" id="PGVE01000041">
    <property type="protein sequence ID" value="PLS05347.1"/>
    <property type="molecule type" value="Genomic_DNA"/>
</dbReference>
<keyword evidence="6 10" id="KW-0464">Manganese</keyword>
<keyword evidence="10" id="KW-0170">Cobalt</keyword>
<keyword evidence="15" id="KW-1185">Reference proteome</keyword>
<feature type="binding site" evidence="9">
    <location>
        <position position="146"/>
    </location>
    <ligand>
        <name>substrate</name>
    </ligand>
</feature>
<gene>
    <name evidence="14" type="ORF">CVD27_10120</name>
</gene>
<dbReference type="CDD" id="cd05297">
    <property type="entry name" value="GH4_alpha_glucosidase_galactosidase"/>
    <property type="match status" value="1"/>
</dbReference>
<reference evidence="14 15" key="1">
    <citation type="submission" date="2017-11" db="EMBL/GenBank/DDBJ databases">
        <title>Comparitive Functional Genomics of Dry Heat Resistant strains isolated from the Viking Spacecraft.</title>
        <authorList>
            <person name="Seuylemezian A."/>
            <person name="Cooper K."/>
            <person name="Vaishampayan P."/>
        </authorList>
    </citation>
    <scope>NUCLEOTIDE SEQUENCE [LARGE SCALE GENOMIC DNA]</scope>
    <source>
        <strain evidence="14 15">V32-6</strain>
    </source>
</reference>
<evidence type="ECO:0000256" key="4">
    <source>
        <dbReference type="ARBA" id="ARBA00022801"/>
    </source>
</evidence>
<dbReference type="Pfam" id="PF11975">
    <property type="entry name" value="Glyco_hydro_4C"/>
    <property type="match status" value="1"/>
</dbReference>
<dbReference type="GO" id="GO:0004553">
    <property type="term" value="F:hydrolase activity, hydrolyzing O-glycosyl compounds"/>
    <property type="evidence" value="ECO:0007669"/>
    <property type="project" value="InterPro"/>
</dbReference>
<dbReference type="SUPFAM" id="SSF51735">
    <property type="entry name" value="NAD(P)-binding Rossmann-fold domains"/>
    <property type="match status" value="1"/>
</dbReference>
<dbReference type="Gene3D" id="3.90.1820.10">
    <property type="entry name" value="AglA-like glucosidase"/>
    <property type="match status" value="1"/>
</dbReference>
<dbReference type="SUPFAM" id="SSF56327">
    <property type="entry name" value="LDH C-terminal domain-like"/>
    <property type="match status" value="1"/>
</dbReference>
<dbReference type="InterPro" id="IPR015955">
    <property type="entry name" value="Lactate_DH/Glyco_Ohase_4_C"/>
</dbReference>
<evidence type="ECO:0000256" key="6">
    <source>
        <dbReference type="ARBA" id="ARBA00023211"/>
    </source>
</evidence>
<keyword evidence="4 12" id="KW-0378">Hydrolase</keyword>
<dbReference type="NCBIfam" id="NF011657">
    <property type="entry name" value="PRK15076.1"/>
    <property type="match status" value="1"/>
</dbReference>
<comment type="cofactor">
    <cofactor evidence="1">
        <name>Mn(2+)</name>
        <dbReference type="ChEBI" id="CHEBI:29035"/>
    </cofactor>
</comment>
<comment type="cofactor">
    <cofactor evidence="12">
        <name>NAD(+)</name>
        <dbReference type="ChEBI" id="CHEBI:57540"/>
    </cofactor>
    <text evidence="12">Binds 1 NAD(+) per subunit.</text>
</comment>
<dbReference type="InterPro" id="IPR053715">
    <property type="entry name" value="GH4_Enzyme_sf"/>
</dbReference>
<dbReference type="PANTHER" id="PTHR32092:SF6">
    <property type="entry name" value="ALPHA-GALACTOSIDASE"/>
    <property type="match status" value="1"/>
</dbReference>
<dbReference type="GO" id="GO:0005975">
    <property type="term" value="P:carbohydrate metabolic process"/>
    <property type="evidence" value="ECO:0007669"/>
    <property type="project" value="InterPro"/>
</dbReference>
<accession>A0A2N5HIJ5</accession>
<proteinExistence type="inferred from homology"/>
<keyword evidence="10" id="KW-0533">Nickel</keyword>
<evidence type="ECO:0000256" key="1">
    <source>
        <dbReference type="ARBA" id="ARBA00001936"/>
    </source>
</evidence>
<evidence type="ECO:0000256" key="10">
    <source>
        <dbReference type="PIRSR" id="PIRSR601088-3"/>
    </source>
</evidence>
<dbReference type="InterPro" id="IPR022616">
    <property type="entry name" value="Glyco_hydro_4_C"/>
</dbReference>
<dbReference type="OrthoDB" id="9808275at2"/>
<organism evidence="14 15">
    <name type="scientific">Neobacillus cucumis</name>
    <dbReference type="NCBI Taxonomy" id="1740721"/>
    <lineage>
        <taxon>Bacteria</taxon>
        <taxon>Bacillati</taxon>
        <taxon>Bacillota</taxon>
        <taxon>Bacilli</taxon>
        <taxon>Bacillales</taxon>
        <taxon>Bacillaceae</taxon>
        <taxon>Neobacillus</taxon>
    </lineage>
</organism>
<dbReference type="RefSeq" id="WP_101647787.1">
    <property type="nucleotide sequence ID" value="NZ_PGVE01000041.1"/>
</dbReference>
<evidence type="ECO:0000256" key="8">
    <source>
        <dbReference type="ARBA" id="ARBA00023295"/>
    </source>
</evidence>
<evidence type="ECO:0000256" key="7">
    <source>
        <dbReference type="ARBA" id="ARBA00023277"/>
    </source>
</evidence>
<dbReference type="GO" id="GO:0016616">
    <property type="term" value="F:oxidoreductase activity, acting on the CH-OH group of donors, NAD or NADP as acceptor"/>
    <property type="evidence" value="ECO:0007669"/>
    <property type="project" value="InterPro"/>
</dbReference>
<dbReference type="InterPro" id="IPR001088">
    <property type="entry name" value="Glyco_hydro_4"/>
</dbReference>
<evidence type="ECO:0000256" key="12">
    <source>
        <dbReference type="RuleBase" id="RU361152"/>
    </source>
</evidence>
<keyword evidence="5 12" id="KW-0520">NAD</keyword>
<protein>
    <submittedName>
        <fullName evidence="14">Alpha-glucosidase/alpha-galactosidase</fullName>
    </submittedName>
</protein>
<dbReference type="AlphaFoldDB" id="A0A2N5HIJ5"/>
<evidence type="ECO:0000256" key="11">
    <source>
        <dbReference type="PIRSR" id="PIRSR601088-4"/>
    </source>
</evidence>